<name>A0ABT8EWU7_9ACTN</name>
<protein>
    <recommendedName>
        <fullName evidence="4">SMP-30/Gluconolactonase/LRE-like region domain-containing protein</fullName>
    </recommendedName>
</protein>
<organism evidence="2 3">
    <name type="scientific">Nocardioides abyssi</name>
    <dbReference type="NCBI Taxonomy" id="3058370"/>
    <lineage>
        <taxon>Bacteria</taxon>
        <taxon>Bacillati</taxon>
        <taxon>Actinomycetota</taxon>
        <taxon>Actinomycetes</taxon>
        <taxon>Propionibacteriales</taxon>
        <taxon>Nocardioidaceae</taxon>
        <taxon>Nocardioides</taxon>
    </lineage>
</organism>
<feature type="chain" id="PRO_5046863536" description="SMP-30/Gluconolactonase/LRE-like region domain-containing protein" evidence="1">
    <location>
        <begin position="33"/>
        <end position="368"/>
    </location>
</feature>
<keyword evidence="3" id="KW-1185">Reference proteome</keyword>
<sequence>MNHLPTRPATRFAALAATLVLALPLTSSPLAAATAVAAAAAEPAAPAAPAKWTTRVFSRVPAPGYPAYVHAHTNGRVYAGTYVNGSATGVPSRVFEWTRGGQLLRSWPVPGQVLDGSQGVQVAQQTRDGRLVVLETSRRRLLTLDVRTGRWKRIATFPDGSVPNYATWGPRGELYVSDYARPVVWRVPPGGGTPRAWFTAPALNGTELGTTGLVYRPGRRDLVIAQQWVLDGTQLPTTGAVLSLGVRPDGRPGKLRTLWRSGPMELPDGFGIGRSGHLYVALLGTNQLVELTGRGVEVDRFPDVPLLGSNGSAVPFDAPCSATFLGTSVLVANQSAITGTAANQAILRVEVGERGRRPYLPRQARLGG</sequence>
<keyword evidence="1" id="KW-0732">Signal</keyword>
<dbReference type="RefSeq" id="WP_300961723.1">
    <property type="nucleotide sequence ID" value="NZ_JAUHJR010000006.1"/>
</dbReference>
<evidence type="ECO:0000256" key="1">
    <source>
        <dbReference type="SAM" id="SignalP"/>
    </source>
</evidence>
<feature type="signal peptide" evidence="1">
    <location>
        <begin position="1"/>
        <end position="32"/>
    </location>
</feature>
<proteinExistence type="predicted"/>
<evidence type="ECO:0000313" key="3">
    <source>
        <dbReference type="Proteomes" id="UP001168537"/>
    </source>
</evidence>
<accession>A0ABT8EWU7</accession>
<dbReference type="Proteomes" id="UP001168537">
    <property type="component" value="Unassembled WGS sequence"/>
</dbReference>
<reference evidence="2" key="1">
    <citation type="submission" date="2023-06" db="EMBL/GenBank/DDBJ databases">
        <title>Draft genome sequence of Nocardioides sp. SOB72.</title>
        <authorList>
            <person name="Zhang G."/>
        </authorList>
    </citation>
    <scope>NUCLEOTIDE SEQUENCE</scope>
    <source>
        <strain evidence="2">SOB72</strain>
    </source>
</reference>
<dbReference type="EMBL" id="JAUHJR010000006">
    <property type="protein sequence ID" value="MDN4162559.1"/>
    <property type="molecule type" value="Genomic_DNA"/>
</dbReference>
<dbReference type="InterPro" id="IPR011042">
    <property type="entry name" value="6-blade_b-propeller_TolB-like"/>
</dbReference>
<dbReference type="Gene3D" id="2.120.10.30">
    <property type="entry name" value="TolB, C-terminal domain"/>
    <property type="match status" value="1"/>
</dbReference>
<evidence type="ECO:0008006" key="4">
    <source>
        <dbReference type="Google" id="ProtNLM"/>
    </source>
</evidence>
<evidence type="ECO:0000313" key="2">
    <source>
        <dbReference type="EMBL" id="MDN4162559.1"/>
    </source>
</evidence>
<dbReference type="SUPFAM" id="SSF63829">
    <property type="entry name" value="Calcium-dependent phosphotriesterase"/>
    <property type="match status" value="1"/>
</dbReference>
<gene>
    <name evidence="2" type="ORF">QWY29_14425</name>
</gene>
<comment type="caution">
    <text evidence="2">The sequence shown here is derived from an EMBL/GenBank/DDBJ whole genome shotgun (WGS) entry which is preliminary data.</text>
</comment>